<dbReference type="FunFam" id="3.30.70.580:FF:000001">
    <property type="entry name" value="tRNA pseudouridine synthase A"/>
    <property type="match status" value="1"/>
</dbReference>
<comment type="subunit">
    <text evidence="4">Homodimer.</text>
</comment>
<dbReference type="Pfam" id="PF01416">
    <property type="entry name" value="PseudoU_synth_1"/>
    <property type="match status" value="1"/>
</dbReference>
<dbReference type="EMBL" id="VULT01000023">
    <property type="protein sequence ID" value="MSS18503.1"/>
    <property type="molecule type" value="Genomic_DNA"/>
</dbReference>
<dbReference type="InterPro" id="IPR020097">
    <property type="entry name" value="PsdUridine_synth_TruA_a/b_dom"/>
</dbReference>
<dbReference type="InterPro" id="IPR001406">
    <property type="entry name" value="PsdUridine_synth_TruA"/>
</dbReference>
<name>A0A6L5XG85_9BACT</name>
<feature type="active site" description="Nucleophile" evidence="4 5">
    <location>
        <position position="51"/>
    </location>
</feature>
<dbReference type="CDD" id="cd02570">
    <property type="entry name" value="PseudoU_synth_EcTruA"/>
    <property type="match status" value="1"/>
</dbReference>
<evidence type="ECO:0000313" key="9">
    <source>
        <dbReference type="EMBL" id="MSS18503.1"/>
    </source>
</evidence>
<protein>
    <recommendedName>
        <fullName evidence="4">tRNA pseudouridine synthase A</fullName>
        <ecNumber evidence="4">5.4.99.12</ecNumber>
    </recommendedName>
    <alternativeName>
        <fullName evidence="4">tRNA pseudouridine(38-40) synthase</fullName>
    </alternativeName>
    <alternativeName>
        <fullName evidence="4">tRNA pseudouridylate synthase I</fullName>
    </alternativeName>
    <alternativeName>
        <fullName evidence="4">tRNA-uridine isomerase I</fullName>
    </alternativeName>
</protein>
<evidence type="ECO:0000256" key="2">
    <source>
        <dbReference type="ARBA" id="ARBA00022694"/>
    </source>
</evidence>
<evidence type="ECO:0000313" key="10">
    <source>
        <dbReference type="Proteomes" id="UP000483362"/>
    </source>
</evidence>
<organism evidence="9 10">
    <name type="scientific">Sodaliphilus pleomorphus</name>
    <dbReference type="NCBI Taxonomy" id="2606626"/>
    <lineage>
        <taxon>Bacteria</taxon>
        <taxon>Pseudomonadati</taxon>
        <taxon>Bacteroidota</taxon>
        <taxon>Bacteroidia</taxon>
        <taxon>Bacteroidales</taxon>
        <taxon>Muribaculaceae</taxon>
        <taxon>Sodaliphilus</taxon>
    </lineage>
</organism>
<feature type="domain" description="Pseudouridine synthase I TruA alpha/beta" evidence="8">
    <location>
        <begin position="149"/>
        <end position="244"/>
    </location>
</feature>
<keyword evidence="10" id="KW-1185">Reference proteome</keyword>
<gene>
    <name evidence="4 9" type="primary">truA</name>
    <name evidence="9" type="ORF">FYJ29_12160</name>
</gene>
<comment type="similarity">
    <text evidence="1 4 7">Belongs to the tRNA pseudouridine synthase TruA family.</text>
</comment>
<comment type="caution">
    <text evidence="4">Lacks conserved residue(s) required for the propagation of feature annotation.</text>
</comment>
<dbReference type="PANTHER" id="PTHR11142">
    <property type="entry name" value="PSEUDOURIDYLATE SYNTHASE"/>
    <property type="match status" value="1"/>
</dbReference>
<keyword evidence="2 4" id="KW-0819">tRNA processing</keyword>
<feature type="binding site" evidence="4 6">
    <location>
        <position position="110"/>
    </location>
    <ligand>
        <name>substrate</name>
    </ligand>
</feature>
<evidence type="ECO:0000259" key="8">
    <source>
        <dbReference type="Pfam" id="PF01416"/>
    </source>
</evidence>
<evidence type="ECO:0000256" key="7">
    <source>
        <dbReference type="RuleBase" id="RU003792"/>
    </source>
</evidence>
<evidence type="ECO:0000256" key="5">
    <source>
        <dbReference type="PIRSR" id="PIRSR001430-1"/>
    </source>
</evidence>
<dbReference type="GO" id="GO:0003723">
    <property type="term" value="F:RNA binding"/>
    <property type="evidence" value="ECO:0007669"/>
    <property type="project" value="InterPro"/>
</dbReference>
<dbReference type="PANTHER" id="PTHR11142:SF0">
    <property type="entry name" value="TRNA PSEUDOURIDINE SYNTHASE-LIKE 1"/>
    <property type="match status" value="1"/>
</dbReference>
<dbReference type="HAMAP" id="MF_00171">
    <property type="entry name" value="TruA"/>
    <property type="match status" value="1"/>
</dbReference>
<dbReference type="InterPro" id="IPR020103">
    <property type="entry name" value="PsdUridine_synth_cat_dom_sf"/>
</dbReference>
<sequence length="248" mass="28144">MRYFIRLAYDGSPYHGWQVQPHDVSVQQAIEQAMAMVLHAPIGITGAGRTDTGVNAAMMIAHFDTQAPIAHTGRLVHSLNGILGKSIAIYKIFPVASDAHARFDATSRTYKYFIHTLKSPFLNQYSWACHHQLDFDLMNEAAGRLRLHTDFTSFSKLHTDVKTNNCKVTHAQWTPLDGERWVFTITADRFLRNMVRAIVGTLIDVGLHKITVNDFDRVIERKDRCRAGQSMPGNALFLWNITYPYPIE</sequence>
<accession>A0A6L5XG85</accession>
<dbReference type="RefSeq" id="WP_154328422.1">
    <property type="nucleotide sequence ID" value="NZ_CP045696.1"/>
</dbReference>
<dbReference type="GO" id="GO:0160147">
    <property type="term" value="F:tRNA pseudouridine(38-40) synthase activity"/>
    <property type="evidence" value="ECO:0007669"/>
    <property type="project" value="UniProtKB-EC"/>
</dbReference>
<dbReference type="Gene3D" id="3.30.70.660">
    <property type="entry name" value="Pseudouridine synthase I, catalytic domain, C-terminal subdomain"/>
    <property type="match status" value="1"/>
</dbReference>
<dbReference type="AlphaFoldDB" id="A0A6L5XG85"/>
<comment type="catalytic activity">
    <reaction evidence="4 7">
        <text>uridine(38/39/40) in tRNA = pseudouridine(38/39/40) in tRNA</text>
        <dbReference type="Rhea" id="RHEA:22376"/>
        <dbReference type="Rhea" id="RHEA-COMP:10085"/>
        <dbReference type="Rhea" id="RHEA-COMP:10087"/>
        <dbReference type="ChEBI" id="CHEBI:65314"/>
        <dbReference type="ChEBI" id="CHEBI:65315"/>
        <dbReference type="EC" id="5.4.99.12"/>
    </reaction>
</comment>
<dbReference type="EC" id="5.4.99.12" evidence="4"/>
<comment type="function">
    <text evidence="4">Formation of pseudouridine at positions 38, 39 and 40 in the anticodon stem and loop of transfer RNAs.</text>
</comment>
<dbReference type="PIRSF" id="PIRSF001430">
    <property type="entry name" value="tRNA_psdUrid_synth"/>
    <property type="match status" value="1"/>
</dbReference>
<dbReference type="InterPro" id="IPR020094">
    <property type="entry name" value="TruA/RsuA/RluB/E/F_N"/>
</dbReference>
<keyword evidence="3 4" id="KW-0413">Isomerase</keyword>
<evidence type="ECO:0000256" key="4">
    <source>
        <dbReference type="HAMAP-Rule" id="MF_00171"/>
    </source>
</evidence>
<dbReference type="InterPro" id="IPR020095">
    <property type="entry name" value="PsdUridine_synth_TruA_C"/>
</dbReference>
<evidence type="ECO:0000256" key="6">
    <source>
        <dbReference type="PIRSR" id="PIRSR001430-2"/>
    </source>
</evidence>
<dbReference type="Proteomes" id="UP000483362">
    <property type="component" value="Unassembled WGS sequence"/>
</dbReference>
<dbReference type="GO" id="GO:0031119">
    <property type="term" value="P:tRNA pseudouridine synthesis"/>
    <property type="evidence" value="ECO:0007669"/>
    <property type="project" value="UniProtKB-UniRule"/>
</dbReference>
<evidence type="ECO:0000256" key="1">
    <source>
        <dbReference type="ARBA" id="ARBA00009375"/>
    </source>
</evidence>
<reference evidence="9 10" key="1">
    <citation type="submission" date="2019-08" db="EMBL/GenBank/DDBJ databases">
        <title>In-depth cultivation of the pig gut microbiome towards novel bacterial diversity and tailored functional studies.</title>
        <authorList>
            <person name="Wylensek D."/>
            <person name="Hitch T.C.A."/>
            <person name="Clavel T."/>
        </authorList>
    </citation>
    <scope>NUCLEOTIDE SEQUENCE [LARGE SCALE GENOMIC DNA]</scope>
    <source>
        <strain evidence="9 10">Oil-RF-744-WCA-WT-10</strain>
    </source>
</reference>
<dbReference type="SUPFAM" id="SSF55120">
    <property type="entry name" value="Pseudouridine synthase"/>
    <property type="match status" value="1"/>
</dbReference>
<dbReference type="Gene3D" id="3.30.70.580">
    <property type="entry name" value="Pseudouridine synthase I, catalytic domain, N-terminal subdomain"/>
    <property type="match status" value="1"/>
</dbReference>
<evidence type="ECO:0000256" key="3">
    <source>
        <dbReference type="ARBA" id="ARBA00023235"/>
    </source>
</evidence>
<dbReference type="NCBIfam" id="TIGR00071">
    <property type="entry name" value="hisT_truA"/>
    <property type="match status" value="1"/>
</dbReference>
<proteinExistence type="inferred from homology"/>
<comment type="caution">
    <text evidence="9">The sequence shown here is derived from an EMBL/GenBank/DDBJ whole genome shotgun (WGS) entry which is preliminary data.</text>
</comment>